<sequence length="174" mass="19256">MANSSGPLAERIEIHKSCKTLESVVNILNDYCEAANAIVSLQKKLAKALRESASGKCVADIPASALNASATIFESMAEVDSKFAKFADKECDGVSAEVKKWFKKLAKEERTHDEKIASANQKIKQAGQIYERKVKKNPRDAADEHTRYMNLLSTLGPEVNKEKYWNAVATMPYS</sequence>
<organism evidence="1 2">
    <name type="scientific">Ganoderma sinense ZZ0214-1</name>
    <dbReference type="NCBI Taxonomy" id="1077348"/>
    <lineage>
        <taxon>Eukaryota</taxon>
        <taxon>Fungi</taxon>
        <taxon>Dikarya</taxon>
        <taxon>Basidiomycota</taxon>
        <taxon>Agaricomycotina</taxon>
        <taxon>Agaricomycetes</taxon>
        <taxon>Polyporales</taxon>
        <taxon>Polyporaceae</taxon>
        <taxon>Ganoderma</taxon>
    </lineage>
</organism>
<reference evidence="1 2" key="1">
    <citation type="journal article" date="2015" name="Sci. Rep.">
        <title>Chromosome-level genome map provides insights into diverse defense mechanisms in the medicinal fungus Ganoderma sinense.</title>
        <authorList>
            <person name="Zhu Y."/>
            <person name="Xu J."/>
            <person name="Sun C."/>
            <person name="Zhou S."/>
            <person name="Xu H."/>
            <person name="Nelson D.R."/>
            <person name="Qian J."/>
            <person name="Song J."/>
            <person name="Luo H."/>
            <person name="Xiang L."/>
            <person name="Li Y."/>
            <person name="Xu Z."/>
            <person name="Ji A."/>
            <person name="Wang L."/>
            <person name="Lu S."/>
            <person name="Hayward A."/>
            <person name="Sun W."/>
            <person name="Li X."/>
            <person name="Schwartz D.C."/>
            <person name="Wang Y."/>
            <person name="Chen S."/>
        </authorList>
    </citation>
    <scope>NUCLEOTIDE SEQUENCE [LARGE SCALE GENOMIC DNA]</scope>
    <source>
        <strain evidence="1 2">ZZ0214-1</strain>
    </source>
</reference>
<accession>A0A2G8SEJ1</accession>
<dbReference type="EMBL" id="AYKW01000011">
    <property type="protein sequence ID" value="PIL32192.1"/>
    <property type="molecule type" value="Genomic_DNA"/>
</dbReference>
<dbReference type="Proteomes" id="UP000230002">
    <property type="component" value="Unassembled WGS sequence"/>
</dbReference>
<evidence type="ECO:0000313" key="2">
    <source>
        <dbReference type="Proteomes" id="UP000230002"/>
    </source>
</evidence>
<gene>
    <name evidence="1" type="ORF">GSI_05437</name>
</gene>
<name>A0A2G8SEJ1_9APHY</name>
<evidence type="ECO:0008006" key="3">
    <source>
        <dbReference type="Google" id="ProtNLM"/>
    </source>
</evidence>
<keyword evidence="2" id="KW-1185">Reference proteome</keyword>
<dbReference type="AlphaFoldDB" id="A0A2G8SEJ1"/>
<dbReference type="STRING" id="1077348.A0A2G8SEJ1"/>
<comment type="caution">
    <text evidence="1">The sequence shown here is derived from an EMBL/GenBank/DDBJ whole genome shotgun (WGS) entry which is preliminary data.</text>
</comment>
<dbReference type="OrthoDB" id="2450055at2759"/>
<evidence type="ECO:0000313" key="1">
    <source>
        <dbReference type="EMBL" id="PIL32192.1"/>
    </source>
</evidence>
<protein>
    <recommendedName>
        <fullName evidence="3">Transporter</fullName>
    </recommendedName>
</protein>
<proteinExistence type="predicted"/>